<reference evidence="2" key="1">
    <citation type="submission" date="2018-11" db="EMBL/GenBank/DDBJ databases">
        <authorList>
            <person name="Alioto T."/>
            <person name="Alioto T."/>
        </authorList>
    </citation>
    <scope>NUCLEOTIDE SEQUENCE</scope>
</reference>
<evidence type="ECO:0000313" key="2">
    <source>
        <dbReference type="EMBL" id="VDI61925.1"/>
    </source>
</evidence>
<evidence type="ECO:0008006" key="4">
    <source>
        <dbReference type="Google" id="ProtNLM"/>
    </source>
</evidence>
<proteinExistence type="predicted"/>
<comment type="caution">
    <text evidence="2">The sequence shown here is derived from an EMBL/GenBank/DDBJ whole genome shotgun (WGS) entry which is preliminary data.</text>
</comment>
<organism evidence="2 3">
    <name type="scientific">Mytilus galloprovincialis</name>
    <name type="common">Mediterranean mussel</name>
    <dbReference type="NCBI Taxonomy" id="29158"/>
    <lineage>
        <taxon>Eukaryota</taxon>
        <taxon>Metazoa</taxon>
        <taxon>Spiralia</taxon>
        <taxon>Lophotrochozoa</taxon>
        <taxon>Mollusca</taxon>
        <taxon>Bivalvia</taxon>
        <taxon>Autobranchia</taxon>
        <taxon>Pteriomorphia</taxon>
        <taxon>Mytilida</taxon>
        <taxon>Mytiloidea</taxon>
        <taxon>Mytilidae</taxon>
        <taxon>Mytilinae</taxon>
        <taxon>Mytilus</taxon>
    </lineage>
</organism>
<name>A0A8B6GCG3_MYTGA</name>
<feature type="region of interest" description="Disordered" evidence="1">
    <location>
        <begin position="1"/>
        <end position="56"/>
    </location>
</feature>
<dbReference type="AlphaFoldDB" id="A0A8B6GCG3"/>
<evidence type="ECO:0000256" key="1">
    <source>
        <dbReference type="SAM" id="MobiDB-lite"/>
    </source>
</evidence>
<dbReference type="OrthoDB" id="10407344at2759"/>
<dbReference type="EMBL" id="UYJE01008196">
    <property type="protein sequence ID" value="VDI61925.1"/>
    <property type="molecule type" value="Genomic_DNA"/>
</dbReference>
<sequence length="253" mass="29593">MANVQDKVNEMHIHHIYNKHNPEKQRGRRKRNGNNNNNRHRTHKQADNMPSDITENVKNSSLHNFYNDHYNDFCTPVRRDESVVIINDPIENEMDNYLMQTPEKATSGSIESTFLDMRNRPRGRKRSVQNITLSPKVPICANTQLNREMINQQRKVCQSYPSTPCMHPSDWEESKILFVHFNGKNSSQIDYFILNTDIVTSYNVLTRELCNTSTHDPITITVPMGKSIDESTNSDNKRVRKIDWNKIDTNEYE</sequence>
<evidence type="ECO:0000313" key="3">
    <source>
        <dbReference type="Proteomes" id="UP000596742"/>
    </source>
</evidence>
<dbReference type="Proteomes" id="UP000596742">
    <property type="component" value="Unassembled WGS sequence"/>
</dbReference>
<gene>
    <name evidence="2" type="ORF">MGAL_10B060927</name>
</gene>
<keyword evidence="3" id="KW-1185">Reference proteome</keyword>
<feature type="compositionally biased region" description="Basic residues" evidence="1">
    <location>
        <begin position="26"/>
        <end position="43"/>
    </location>
</feature>
<accession>A0A8B6GCG3</accession>
<protein>
    <recommendedName>
        <fullName evidence="4">Endonuclease/exonuclease/phosphatase domain-containing protein</fullName>
    </recommendedName>
</protein>